<feature type="compositionally biased region" description="Pro residues" evidence="1">
    <location>
        <begin position="474"/>
        <end position="485"/>
    </location>
</feature>
<gene>
    <name evidence="2" type="ORF">HETIRDRAFT_452741</name>
</gene>
<feature type="compositionally biased region" description="Pro residues" evidence="1">
    <location>
        <begin position="297"/>
        <end position="338"/>
    </location>
</feature>
<reference evidence="2 3" key="1">
    <citation type="journal article" date="2012" name="New Phytol.">
        <title>Insight into trade-off between wood decay and parasitism from the genome of a fungal forest pathogen.</title>
        <authorList>
            <person name="Olson A."/>
            <person name="Aerts A."/>
            <person name="Asiegbu F."/>
            <person name="Belbahri L."/>
            <person name="Bouzid O."/>
            <person name="Broberg A."/>
            <person name="Canback B."/>
            <person name="Coutinho P.M."/>
            <person name="Cullen D."/>
            <person name="Dalman K."/>
            <person name="Deflorio G."/>
            <person name="van Diepen L.T."/>
            <person name="Dunand C."/>
            <person name="Duplessis S."/>
            <person name="Durling M."/>
            <person name="Gonthier P."/>
            <person name="Grimwood J."/>
            <person name="Fossdal C.G."/>
            <person name="Hansson D."/>
            <person name="Henrissat B."/>
            <person name="Hietala A."/>
            <person name="Himmelstrand K."/>
            <person name="Hoffmeister D."/>
            <person name="Hogberg N."/>
            <person name="James T.Y."/>
            <person name="Karlsson M."/>
            <person name="Kohler A."/>
            <person name="Kues U."/>
            <person name="Lee Y.H."/>
            <person name="Lin Y.C."/>
            <person name="Lind M."/>
            <person name="Lindquist E."/>
            <person name="Lombard V."/>
            <person name="Lucas S."/>
            <person name="Lunden K."/>
            <person name="Morin E."/>
            <person name="Murat C."/>
            <person name="Park J."/>
            <person name="Raffaello T."/>
            <person name="Rouze P."/>
            <person name="Salamov A."/>
            <person name="Schmutz J."/>
            <person name="Solheim H."/>
            <person name="Stahlberg J."/>
            <person name="Velez H."/>
            <person name="de Vries R.P."/>
            <person name="Wiebenga A."/>
            <person name="Woodward S."/>
            <person name="Yakovlev I."/>
            <person name="Garbelotto M."/>
            <person name="Martin F."/>
            <person name="Grigoriev I.V."/>
            <person name="Stenlid J."/>
        </authorList>
    </citation>
    <scope>NUCLEOTIDE SEQUENCE [LARGE SCALE GENOMIC DNA]</scope>
    <source>
        <strain evidence="2 3">TC 32-1</strain>
    </source>
</reference>
<feature type="compositionally biased region" description="Low complexity" evidence="1">
    <location>
        <begin position="439"/>
        <end position="450"/>
    </location>
</feature>
<dbReference type="EMBL" id="KI925460">
    <property type="protein sequence ID" value="ETW79617.1"/>
    <property type="molecule type" value="Genomic_DNA"/>
</dbReference>
<organism evidence="2 3">
    <name type="scientific">Heterobasidion irregulare (strain TC 32-1)</name>
    <dbReference type="NCBI Taxonomy" id="747525"/>
    <lineage>
        <taxon>Eukaryota</taxon>
        <taxon>Fungi</taxon>
        <taxon>Dikarya</taxon>
        <taxon>Basidiomycota</taxon>
        <taxon>Agaricomycotina</taxon>
        <taxon>Agaricomycetes</taxon>
        <taxon>Russulales</taxon>
        <taxon>Bondarzewiaceae</taxon>
        <taxon>Heterobasidion</taxon>
        <taxon>Heterobasidion annosum species complex</taxon>
    </lineage>
</organism>
<dbReference type="Proteomes" id="UP000030671">
    <property type="component" value="Unassembled WGS sequence"/>
</dbReference>
<protein>
    <submittedName>
        <fullName evidence="2">Uncharacterized protein</fullName>
    </submittedName>
</protein>
<dbReference type="HOGENOM" id="CLU_037230_0_0_1"/>
<feature type="compositionally biased region" description="Low complexity" evidence="1">
    <location>
        <begin position="195"/>
        <end position="240"/>
    </location>
</feature>
<dbReference type="OrthoDB" id="3362250at2759"/>
<sequence length="544" mass="57290">MLPTTAPAPSTVVRYIVRSSDVISDMRVNVFEEAAERVVWYKASERFLEDKEVVEHIVDNATSTTLWTIHRPLRGWYIRLRAPSFPPHTYISLLPIPRSSPYHAQAALTFSCRTIAPHPVRPSPSIPSATAPPPPPAPTAAPTSPPEPKSSLDSDTTLSPSPDAEFSPDDATASPPETPVNSPSHTYPPAPTPPAIRVSPPSPASVRAKLAALSGTTTDADASTTAAAAPARSLSLAQAKSKAKAKSRPQMQLTHFLLTPQQSTEPPPPDAGLLARALRAFKSTAPSAASSSFTLAPIPPAPPPAPTPAPPSVPPPLTRAPPAAPDVPAPEPAPRPPPPALLTFADTTPVFTVRSSSGVLELRADALAALGVDAAFWVALALAYADFLGDRDVSLPLLEPPLGSRLLLPPRDVGGATSPRSPTNPRSGAERAPALPACLPTLNRTTPRRTASLDVQPALAPLARRLRAIRSDPRPPTPAPPPSRDPSPVSRLPSPVSRLPKPSEARTVSSHDPPSPASASRPRLSVLETIPSGYYIRSAREREH</sequence>
<feature type="compositionally biased region" description="Low complexity" evidence="1">
    <location>
        <begin position="486"/>
        <end position="502"/>
    </location>
</feature>
<feature type="compositionally biased region" description="Low complexity" evidence="1">
    <location>
        <begin position="149"/>
        <end position="163"/>
    </location>
</feature>
<evidence type="ECO:0000313" key="3">
    <source>
        <dbReference type="Proteomes" id="UP000030671"/>
    </source>
</evidence>
<evidence type="ECO:0000256" key="1">
    <source>
        <dbReference type="SAM" id="MobiDB-lite"/>
    </source>
</evidence>
<dbReference type="eggNOG" id="ENOG502SD07">
    <property type="taxonomic scope" value="Eukaryota"/>
</dbReference>
<dbReference type="RefSeq" id="XP_009548185.1">
    <property type="nucleotide sequence ID" value="XM_009549890.1"/>
</dbReference>
<feature type="region of interest" description="Disordered" evidence="1">
    <location>
        <begin position="119"/>
        <end position="250"/>
    </location>
</feature>
<dbReference type="AlphaFoldDB" id="W4K1D0"/>
<dbReference type="STRING" id="747525.W4K1D0"/>
<dbReference type="KEGG" id="hir:HETIRDRAFT_452741"/>
<feature type="region of interest" description="Disordered" evidence="1">
    <location>
        <begin position="291"/>
        <end position="338"/>
    </location>
</feature>
<keyword evidence="3" id="KW-1185">Reference proteome</keyword>
<dbReference type="InParanoid" id="W4K1D0"/>
<proteinExistence type="predicted"/>
<name>W4K1D0_HETIT</name>
<accession>W4K1D0</accession>
<evidence type="ECO:0000313" key="2">
    <source>
        <dbReference type="EMBL" id="ETW79617.1"/>
    </source>
</evidence>
<feature type="region of interest" description="Disordered" evidence="1">
    <location>
        <begin position="402"/>
        <end position="525"/>
    </location>
</feature>
<feature type="compositionally biased region" description="Pro residues" evidence="1">
    <location>
        <begin position="119"/>
        <end position="148"/>
    </location>
</feature>
<dbReference type="GeneID" id="20676290"/>